<keyword evidence="2 9" id="KW-0812">Transmembrane</keyword>
<evidence type="ECO:0000256" key="2">
    <source>
        <dbReference type="ARBA" id="ARBA00022692"/>
    </source>
</evidence>
<dbReference type="EMBL" id="GILB01007704">
    <property type="protein sequence ID" value="NUU88037.1"/>
    <property type="molecule type" value="Transcribed_RNA"/>
</dbReference>
<keyword evidence="4" id="KW-0863">Zinc-finger</keyword>
<feature type="compositionally biased region" description="Low complexity" evidence="8">
    <location>
        <begin position="191"/>
        <end position="207"/>
    </location>
</feature>
<feature type="region of interest" description="Disordered" evidence="8">
    <location>
        <begin position="131"/>
        <end position="235"/>
    </location>
</feature>
<proteinExistence type="predicted"/>
<dbReference type="GO" id="GO:0008270">
    <property type="term" value="F:zinc ion binding"/>
    <property type="evidence" value="ECO:0007669"/>
    <property type="project" value="UniProtKB-KW"/>
</dbReference>
<feature type="region of interest" description="Disordered" evidence="8">
    <location>
        <begin position="72"/>
        <end position="101"/>
    </location>
</feature>
<keyword evidence="7 9" id="KW-0472">Membrane</keyword>
<feature type="compositionally biased region" description="Basic and acidic residues" evidence="8">
    <location>
        <begin position="131"/>
        <end position="144"/>
    </location>
</feature>
<dbReference type="GO" id="GO:0016020">
    <property type="term" value="C:membrane"/>
    <property type="evidence" value="ECO:0007669"/>
    <property type="project" value="UniProtKB-SubCell"/>
</dbReference>
<feature type="transmembrane region" description="Helical" evidence="9">
    <location>
        <begin position="617"/>
        <end position="634"/>
    </location>
</feature>
<evidence type="ECO:0000256" key="5">
    <source>
        <dbReference type="ARBA" id="ARBA00022833"/>
    </source>
</evidence>
<feature type="transmembrane region" description="Helical" evidence="9">
    <location>
        <begin position="593"/>
        <end position="610"/>
    </location>
</feature>
<comment type="subcellular location">
    <subcellularLocation>
        <location evidence="1">Membrane</location>
        <topology evidence="1">Single-pass membrane protein</topology>
    </subcellularLocation>
</comment>
<evidence type="ECO:0000256" key="9">
    <source>
        <dbReference type="SAM" id="Phobius"/>
    </source>
</evidence>
<organism evidence="10">
    <name type="scientific">Populus davidiana</name>
    <dbReference type="NCBI Taxonomy" id="266767"/>
    <lineage>
        <taxon>Eukaryota</taxon>
        <taxon>Viridiplantae</taxon>
        <taxon>Streptophyta</taxon>
        <taxon>Embryophyta</taxon>
        <taxon>Tracheophyta</taxon>
        <taxon>Spermatophyta</taxon>
        <taxon>Magnoliopsida</taxon>
        <taxon>eudicotyledons</taxon>
        <taxon>Gunneridae</taxon>
        <taxon>Pentapetalae</taxon>
        <taxon>rosids</taxon>
        <taxon>fabids</taxon>
        <taxon>Malpighiales</taxon>
        <taxon>Salicaceae</taxon>
        <taxon>Saliceae</taxon>
        <taxon>Populus</taxon>
    </lineage>
</organism>
<dbReference type="InterPro" id="IPR051653">
    <property type="entry name" value="E3_ligase_sorting_rcpt"/>
</dbReference>
<protein>
    <submittedName>
        <fullName evidence="10">Uncharacterized protein</fullName>
    </submittedName>
</protein>
<dbReference type="AlphaFoldDB" id="A0A6M2ERY1"/>
<dbReference type="PANTHER" id="PTHR47168">
    <property type="entry name" value="RING ZINC FINGER DOMAIN SUPERFAMILY PROTEIN-RELATED"/>
    <property type="match status" value="1"/>
</dbReference>
<keyword evidence="3" id="KW-0479">Metal-binding</keyword>
<evidence type="ECO:0000256" key="8">
    <source>
        <dbReference type="SAM" id="MobiDB-lite"/>
    </source>
</evidence>
<keyword evidence="6 9" id="KW-1133">Transmembrane helix</keyword>
<evidence type="ECO:0000256" key="1">
    <source>
        <dbReference type="ARBA" id="ARBA00004167"/>
    </source>
</evidence>
<evidence type="ECO:0000256" key="7">
    <source>
        <dbReference type="ARBA" id="ARBA00023136"/>
    </source>
</evidence>
<keyword evidence="5" id="KW-0862">Zinc</keyword>
<evidence type="ECO:0000313" key="10">
    <source>
        <dbReference type="EMBL" id="NUU88037.1"/>
    </source>
</evidence>
<name>A0A6M2ERY1_9ROSI</name>
<feature type="compositionally biased region" description="Polar residues" evidence="8">
    <location>
        <begin position="145"/>
        <end position="186"/>
    </location>
</feature>
<evidence type="ECO:0000256" key="4">
    <source>
        <dbReference type="ARBA" id="ARBA00022771"/>
    </source>
</evidence>
<accession>A0A6M2ERY1</accession>
<sequence length="635" mass="71269">MGSSSSRPGPLSTRARLNRRSSRFFSSLICGGSSSFHTARHEMEDYPDESLVNSLEQCGPFINEVQNSAEESSVVSSMVTGSSSLDTETGGSSGNSITASEGTFVNDSYRNLDISCQGKCLSDSKDLVGLDQGSDSHSHDESGRNRSITEASTSFKEQQSSDPVSMNVSTNMDSVNGIENSENKGFSQIYPDIIHPSSSDPSGLGDSHSNDASFDNHMGEVTDIPNSDSDSVTHRPDVRVTFRPTQDESIQDSVSSDLGFLVPNREQDQTDGSVLHVDVVSISSSIYSSSTSDTSNHEARRNSRRLFWDAFSRRSSRRHFDSPTTAFSTDNNDDLESHDRWLLNFSGDFFNDGIDNDSRYLGRRIHRLNERRRHSRSEIWERLHGGLDENGRRTTSCPSGLHPDGTCSCESILMTEELNAHRSISRIVMLAEALFEVLDEIHRQPVSLSDTTQVRPDSDFGVKSATVQVYGNSHNSQSDRWIGLIFYVDSPDISYYLGLKLQANRSSGRHPNTGQQRLYGFCYLLPFDLWTSYLIRILFLQGCGSWFWEFPSSTRIFNELQYNLLVWQGFINVSESFSYKDSLFILATQGKKGWWYLMTSYLFLLFSFMFGKKNMDLISGALFYFVSYSPRLVWA</sequence>
<evidence type="ECO:0000256" key="3">
    <source>
        <dbReference type="ARBA" id="ARBA00022723"/>
    </source>
</evidence>
<feature type="compositionally biased region" description="Low complexity" evidence="8">
    <location>
        <begin position="72"/>
        <end position="84"/>
    </location>
</feature>
<feature type="compositionally biased region" description="Polar residues" evidence="8">
    <location>
        <begin position="85"/>
        <end position="101"/>
    </location>
</feature>
<evidence type="ECO:0000256" key="6">
    <source>
        <dbReference type="ARBA" id="ARBA00022989"/>
    </source>
</evidence>
<reference evidence="10" key="1">
    <citation type="submission" date="2020-03" db="EMBL/GenBank/DDBJ databases">
        <authorList>
            <person name="Zhang R."/>
        </authorList>
    </citation>
    <scope>NUCLEOTIDE SEQUENCE</scope>
</reference>
<dbReference type="PANTHER" id="PTHR47168:SF1">
    <property type="entry name" value="OS02G0798600 PROTEIN"/>
    <property type="match status" value="1"/>
</dbReference>